<dbReference type="FunFam" id="3.40.50.2000:FF:000021">
    <property type="entry name" value="UDP-glucuronosyltransferase"/>
    <property type="match status" value="1"/>
</dbReference>
<evidence type="ECO:0008006" key="8">
    <source>
        <dbReference type="Google" id="ProtNLM"/>
    </source>
</evidence>
<dbReference type="Gene3D" id="3.40.50.2000">
    <property type="entry name" value="Glycogen Phosphorylase B"/>
    <property type="match status" value="2"/>
</dbReference>
<dbReference type="AlphaFoldDB" id="A0A3M6U033"/>
<comment type="similarity">
    <text evidence="1">Belongs to the UDP-glycosyltransferase family.</text>
</comment>
<keyword evidence="2" id="KW-0328">Glycosyltransferase</keyword>
<keyword evidence="4" id="KW-0472">Membrane</keyword>
<keyword evidence="7" id="KW-1185">Reference proteome</keyword>
<comment type="caution">
    <text evidence="6">The sequence shown here is derived from an EMBL/GenBank/DDBJ whole genome shotgun (WGS) entry which is preliminary data.</text>
</comment>
<feature type="chain" id="PRO_5018087283" description="UDP-glucuronosyltransferase" evidence="5">
    <location>
        <begin position="27"/>
        <end position="518"/>
    </location>
</feature>
<organism evidence="6 7">
    <name type="scientific">Pocillopora damicornis</name>
    <name type="common">Cauliflower coral</name>
    <name type="synonym">Millepora damicornis</name>
    <dbReference type="NCBI Taxonomy" id="46731"/>
    <lineage>
        <taxon>Eukaryota</taxon>
        <taxon>Metazoa</taxon>
        <taxon>Cnidaria</taxon>
        <taxon>Anthozoa</taxon>
        <taxon>Hexacorallia</taxon>
        <taxon>Scleractinia</taxon>
        <taxon>Astrocoeniina</taxon>
        <taxon>Pocilloporidae</taxon>
        <taxon>Pocillopora</taxon>
    </lineage>
</organism>
<dbReference type="PANTHER" id="PTHR48043">
    <property type="entry name" value="EG:EG0003.4 PROTEIN-RELATED"/>
    <property type="match status" value="1"/>
</dbReference>
<dbReference type="STRING" id="46731.A0A3M6U033"/>
<evidence type="ECO:0000313" key="7">
    <source>
        <dbReference type="Proteomes" id="UP000275408"/>
    </source>
</evidence>
<dbReference type="InterPro" id="IPR050271">
    <property type="entry name" value="UDP-glycosyltransferase"/>
</dbReference>
<dbReference type="CDD" id="cd03784">
    <property type="entry name" value="GT1_Gtf-like"/>
    <property type="match status" value="1"/>
</dbReference>
<keyword evidence="4" id="KW-1133">Transmembrane helix</keyword>
<evidence type="ECO:0000256" key="3">
    <source>
        <dbReference type="ARBA" id="ARBA00022679"/>
    </source>
</evidence>
<dbReference type="GO" id="GO:0008194">
    <property type="term" value="F:UDP-glycosyltransferase activity"/>
    <property type="evidence" value="ECO:0007669"/>
    <property type="project" value="InterPro"/>
</dbReference>
<dbReference type="InterPro" id="IPR002213">
    <property type="entry name" value="UDP_glucos_trans"/>
</dbReference>
<evidence type="ECO:0000256" key="2">
    <source>
        <dbReference type="ARBA" id="ARBA00022676"/>
    </source>
</evidence>
<evidence type="ECO:0000313" key="6">
    <source>
        <dbReference type="EMBL" id="RMX46951.1"/>
    </source>
</evidence>
<dbReference type="PANTHER" id="PTHR48043:SF145">
    <property type="entry name" value="FI06409P-RELATED"/>
    <property type="match status" value="1"/>
</dbReference>
<keyword evidence="4" id="KW-0812">Transmembrane</keyword>
<dbReference type="SUPFAM" id="SSF53756">
    <property type="entry name" value="UDP-Glycosyltransferase/glycogen phosphorylase"/>
    <property type="match status" value="1"/>
</dbReference>
<dbReference type="OMA" id="WHTEASH"/>
<evidence type="ECO:0000256" key="5">
    <source>
        <dbReference type="SAM" id="SignalP"/>
    </source>
</evidence>
<keyword evidence="3" id="KW-0808">Transferase</keyword>
<feature type="transmembrane region" description="Helical" evidence="4">
    <location>
        <begin position="476"/>
        <end position="500"/>
    </location>
</feature>
<dbReference type="Pfam" id="PF00201">
    <property type="entry name" value="UDPGT"/>
    <property type="match status" value="1"/>
</dbReference>
<proteinExistence type="inferred from homology"/>
<dbReference type="EMBL" id="RCHS01002515">
    <property type="protein sequence ID" value="RMX46951.1"/>
    <property type="molecule type" value="Genomic_DNA"/>
</dbReference>
<reference evidence="6 7" key="1">
    <citation type="journal article" date="2018" name="Sci. Rep.">
        <title>Comparative analysis of the Pocillopora damicornis genome highlights role of immune system in coral evolution.</title>
        <authorList>
            <person name="Cunning R."/>
            <person name="Bay R.A."/>
            <person name="Gillette P."/>
            <person name="Baker A.C."/>
            <person name="Traylor-Knowles N."/>
        </authorList>
    </citation>
    <scope>NUCLEOTIDE SEQUENCE [LARGE SCALE GENOMIC DNA]</scope>
    <source>
        <strain evidence="6">RSMAS</strain>
        <tissue evidence="6">Whole animal</tissue>
    </source>
</reference>
<feature type="signal peptide" evidence="5">
    <location>
        <begin position="1"/>
        <end position="26"/>
    </location>
</feature>
<dbReference type="Proteomes" id="UP000275408">
    <property type="component" value="Unassembled WGS sequence"/>
</dbReference>
<evidence type="ECO:0000256" key="1">
    <source>
        <dbReference type="ARBA" id="ARBA00009995"/>
    </source>
</evidence>
<dbReference type="OrthoDB" id="5835829at2759"/>
<name>A0A3M6U033_POCDA</name>
<gene>
    <name evidence="6" type="ORF">pdam_00011932</name>
</gene>
<accession>A0A3M6U033</accession>
<evidence type="ECO:0000256" key="4">
    <source>
        <dbReference type="SAM" id="Phobius"/>
    </source>
</evidence>
<protein>
    <recommendedName>
        <fullName evidence="8">UDP-glucuronosyltransferase</fullName>
    </recommendedName>
</protein>
<sequence length="518" mass="58205">MATLSTITLSLPMLLLAFLFVNSAFSARIAGFHAIGGSQYINTRNVLEELASRGHEVVLFVASSFKKFKPSEKVPHKIYQVPYKPGFMEKTMLPLELEGKMLELMFKMKDVFQVMCESALTSAEVLKELQDCDLLIYDTTSFCAALLGERHNIPLVELLPLSPNGPAASFHMIPMPLSYVPVLLTRFTNKMTFMERVTNLAYYFGQKLFISMAINKPMNALKLKYNIVVERSFEEAIANVELLLILADFALEYPQPLLPGQIMIGPLNVKDAQPLPSDLEEFISNSGDNGFIICSFGSMVASSLQREKVDMLAAAFGKLKQRVVWRIKGYIPSDLSSNVKAMDWLPQNDLLAHKDIKAFVSHVGHNSLYESAYHGVPLVAFPLGGDQDSNVRKAEHLGIGLVVDHKSNNDVKLFETIEKVINESRFKEKAKHISGLLRDRSQTPLQEACNWIEYTLRHGGAKHLKAQVFKVPWYQYYLLDVIAFLLAVATVTLIVIRLICRFLCRMCCKKGDGKTKKD</sequence>
<keyword evidence="5" id="KW-0732">Signal</keyword>